<dbReference type="InterPro" id="IPR000754">
    <property type="entry name" value="Ribosomal_uS9"/>
</dbReference>
<evidence type="ECO:0000256" key="1">
    <source>
        <dbReference type="ARBA" id="ARBA00005251"/>
    </source>
</evidence>
<comment type="caution">
    <text evidence="5">The sequence shown here is derived from an EMBL/GenBank/DDBJ whole genome shotgun (WGS) entry which is preliminary data.</text>
</comment>
<dbReference type="PANTHER" id="PTHR21569">
    <property type="entry name" value="RIBOSOMAL PROTEIN S9"/>
    <property type="match status" value="1"/>
</dbReference>
<gene>
    <name evidence="5" type="ORF">THARTR1_04804</name>
</gene>
<dbReference type="GO" id="GO:0003723">
    <property type="term" value="F:RNA binding"/>
    <property type="evidence" value="ECO:0007669"/>
    <property type="project" value="TreeGrafter"/>
</dbReference>
<dbReference type="Gene3D" id="3.30.230.10">
    <property type="match status" value="1"/>
</dbReference>
<dbReference type="AlphaFoldDB" id="A0A2K0UBF4"/>
<keyword evidence="3 4" id="KW-0687">Ribonucleoprotein</keyword>
<keyword evidence="2 4" id="KW-0689">Ribosomal protein</keyword>
<evidence type="ECO:0000256" key="4">
    <source>
        <dbReference type="RuleBase" id="RU003815"/>
    </source>
</evidence>
<dbReference type="SUPFAM" id="SSF54211">
    <property type="entry name" value="Ribosomal protein S5 domain 2-like"/>
    <property type="match status" value="1"/>
</dbReference>
<evidence type="ECO:0000256" key="2">
    <source>
        <dbReference type="ARBA" id="ARBA00022980"/>
    </source>
</evidence>
<dbReference type="GO" id="GO:0006412">
    <property type="term" value="P:translation"/>
    <property type="evidence" value="ECO:0007669"/>
    <property type="project" value="InterPro"/>
</dbReference>
<dbReference type="EMBL" id="MTYI01000056">
    <property type="protein sequence ID" value="PNP55115.1"/>
    <property type="molecule type" value="Genomic_DNA"/>
</dbReference>
<dbReference type="PROSITE" id="PS00360">
    <property type="entry name" value="RIBOSOMAL_S9"/>
    <property type="match status" value="1"/>
</dbReference>
<evidence type="ECO:0000313" key="5">
    <source>
        <dbReference type="EMBL" id="PNP55115.1"/>
    </source>
</evidence>
<evidence type="ECO:0000256" key="3">
    <source>
        <dbReference type="ARBA" id="ARBA00023274"/>
    </source>
</evidence>
<dbReference type="InterPro" id="IPR020568">
    <property type="entry name" value="Ribosomal_Su5_D2-typ_SF"/>
</dbReference>
<dbReference type="OrthoDB" id="10254627at2759"/>
<name>A0A2K0UBF4_TRIHA</name>
<proteinExistence type="inferred from homology"/>
<evidence type="ECO:0000313" key="6">
    <source>
        <dbReference type="Proteomes" id="UP000236290"/>
    </source>
</evidence>
<sequence length="358" mass="39102">MATIASGLRHARCASSIAAAQWRPAILPRSSFQLAIRSITSDSQKPPSLELEAPESVPIPYQGVTHARVVPATPSYFSREPQFNDLYIGISKLLTKYNHLPTVPPSEAPQMPWTKLEEMRAQMGEPIKSSHYAKVMRVAKRLNLIEPSLRPQEVKVALTEFTRDINPFLNMPNPITIDKFGRAVGVGKRKESTARAFVVEGTGEILVNGKTLSEAFGRVHDRESAVWALTATERLDKYNVWALVEGGGTTGQAEAITLAVAKALVAHEPALKTALRRGMSIRKPPGFLGVSFCVDSLLSVLTMAANVASPQFSWLHHTRSQDSGEEEAWTCQGPEDACLGQAIEAARAWTSRGVRKLG</sequence>
<dbReference type="GO" id="GO:0003735">
    <property type="term" value="F:structural constituent of ribosome"/>
    <property type="evidence" value="ECO:0007669"/>
    <property type="project" value="InterPro"/>
</dbReference>
<dbReference type="InterPro" id="IPR014721">
    <property type="entry name" value="Ribsml_uS5_D2-typ_fold_subgr"/>
</dbReference>
<dbReference type="InterPro" id="IPR020574">
    <property type="entry name" value="Ribosomal_uS9_CS"/>
</dbReference>
<comment type="similarity">
    <text evidence="1 4">Belongs to the universal ribosomal protein uS9 family.</text>
</comment>
<accession>A0A2K0UBF4</accession>
<organism evidence="5 6">
    <name type="scientific">Trichoderma harzianum</name>
    <name type="common">Hypocrea lixii</name>
    <dbReference type="NCBI Taxonomy" id="5544"/>
    <lineage>
        <taxon>Eukaryota</taxon>
        <taxon>Fungi</taxon>
        <taxon>Dikarya</taxon>
        <taxon>Ascomycota</taxon>
        <taxon>Pezizomycotina</taxon>
        <taxon>Sordariomycetes</taxon>
        <taxon>Hypocreomycetidae</taxon>
        <taxon>Hypocreales</taxon>
        <taxon>Hypocreaceae</taxon>
        <taxon>Trichoderma</taxon>
    </lineage>
</organism>
<reference evidence="5 6" key="1">
    <citation type="submission" date="2017-02" db="EMBL/GenBank/DDBJ databases">
        <title>Genomes of Trichoderma spp. with biocontrol activity.</title>
        <authorList>
            <person name="Gardiner D."/>
            <person name="Kazan K."/>
            <person name="Vos C."/>
            <person name="Harvey P."/>
        </authorList>
    </citation>
    <scope>NUCLEOTIDE SEQUENCE [LARGE SCALE GENOMIC DNA]</scope>
    <source>
        <strain evidence="5 6">Tr1</strain>
    </source>
</reference>
<dbReference type="Proteomes" id="UP000236290">
    <property type="component" value="Unassembled WGS sequence"/>
</dbReference>
<dbReference type="PANTHER" id="PTHR21569:SF1">
    <property type="entry name" value="SMALL RIBOSOMAL SUBUNIT PROTEIN US9M"/>
    <property type="match status" value="1"/>
</dbReference>
<dbReference type="Pfam" id="PF00380">
    <property type="entry name" value="Ribosomal_S9"/>
    <property type="match status" value="1"/>
</dbReference>
<dbReference type="GO" id="GO:0005763">
    <property type="term" value="C:mitochondrial small ribosomal subunit"/>
    <property type="evidence" value="ECO:0007669"/>
    <property type="project" value="TreeGrafter"/>
</dbReference>
<protein>
    <submittedName>
        <fullName evidence="5">Uncharacterized protein</fullName>
    </submittedName>
</protein>